<gene>
    <name evidence="2" type="ORF">METZ01_LOCUS472641</name>
</gene>
<dbReference type="Gene3D" id="2.60.40.4070">
    <property type="match status" value="1"/>
</dbReference>
<dbReference type="NCBIfam" id="TIGR04183">
    <property type="entry name" value="Por_Secre_tail"/>
    <property type="match status" value="1"/>
</dbReference>
<accession>A0A383BI24</accession>
<evidence type="ECO:0000259" key="1">
    <source>
        <dbReference type="Pfam" id="PF18962"/>
    </source>
</evidence>
<evidence type="ECO:0000313" key="2">
    <source>
        <dbReference type="EMBL" id="SVE19787.1"/>
    </source>
</evidence>
<dbReference type="InterPro" id="IPR026444">
    <property type="entry name" value="Secre_tail"/>
</dbReference>
<organism evidence="2">
    <name type="scientific">marine metagenome</name>
    <dbReference type="NCBI Taxonomy" id="408172"/>
    <lineage>
        <taxon>unclassified sequences</taxon>
        <taxon>metagenomes</taxon>
        <taxon>ecological metagenomes</taxon>
    </lineage>
</organism>
<feature type="domain" description="Secretion system C-terminal sorting" evidence="1">
    <location>
        <begin position="115"/>
        <end position="182"/>
    </location>
</feature>
<dbReference type="Pfam" id="PF18962">
    <property type="entry name" value="Por_Secre_tail"/>
    <property type="match status" value="1"/>
</dbReference>
<proteinExistence type="predicted"/>
<dbReference type="EMBL" id="UINC01200759">
    <property type="protein sequence ID" value="SVE19787.1"/>
    <property type="molecule type" value="Genomic_DNA"/>
</dbReference>
<feature type="non-terminal residue" evidence="2">
    <location>
        <position position="184"/>
    </location>
</feature>
<name>A0A383BI24_9ZZZZ</name>
<sequence>MNVGDNSQFVRSTYAKLIQSIDGLTFESDGFVGFELTLLHDNNFDITLTNTAFIASSNTIGTTTKVVVINNTTNELFTSSSDYEIVDVVAGTTNGKAVHVDIIELPKLIKLNNAYPNPFNPITTLSFELPFEQKVSINIYDVNGRLVASLVEGYITAGYHSIDWDAGNYASSLYFVKMKAENFV</sequence>
<reference evidence="2" key="1">
    <citation type="submission" date="2018-05" db="EMBL/GenBank/DDBJ databases">
        <authorList>
            <person name="Lanie J.A."/>
            <person name="Ng W.-L."/>
            <person name="Kazmierczak K.M."/>
            <person name="Andrzejewski T.M."/>
            <person name="Davidsen T.M."/>
            <person name="Wayne K.J."/>
            <person name="Tettelin H."/>
            <person name="Glass J.I."/>
            <person name="Rusch D."/>
            <person name="Podicherti R."/>
            <person name="Tsui H.-C.T."/>
            <person name="Winkler M.E."/>
        </authorList>
    </citation>
    <scope>NUCLEOTIDE SEQUENCE</scope>
</reference>
<protein>
    <recommendedName>
        <fullName evidence="1">Secretion system C-terminal sorting domain-containing protein</fullName>
    </recommendedName>
</protein>
<dbReference type="AlphaFoldDB" id="A0A383BI24"/>